<dbReference type="Proteomes" id="UP000032266">
    <property type="component" value="Chromosome"/>
</dbReference>
<keyword evidence="2" id="KW-0808">Transferase</keyword>
<dbReference type="OrthoDB" id="8700339at2"/>
<dbReference type="PANTHER" id="PTHR43712:SF2">
    <property type="entry name" value="O-METHYLTRANSFERASE CICE"/>
    <property type="match status" value="1"/>
</dbReference>
<dbReference type="InterPro" id="IPR001077">
    <property type="entry name" value="COMT_C"/>
</dbReference>
<dbReference type="PROSITE" id="PS51683">
    <property type="entry name" value="SAM_OMT_II"/>
    <property type="match status" value="1"/>
</dbReference>
<dbReference type="KEGG" id="gsn:YC6258_01702"/>
<gene>
    <name evidence="5" type="ORF">YC6258_01702</name>
</gene>
<feature type="domain" description="O-methyltransferase C-terminal" evidence="4">
    <location>
        <begin position="162"/>
        <end position="320"/>
    </location>
</feature>
<dbReference type="Gene3D" id="3.40.50.150">
    <property type="entry name" value="Vaccinia Virus protein VP39"/>
    <property type="match status" value="1"/>
</dbReference>
<sequence length="342" mass="37172">MSFLSAHPLQPFWNLAAAPIQATALNIALTRDVFGHLQQPTGAAEAADSLGLEPGQAEALLELLWSMGLLTRYHGTAEPLFQTSSLAQQYFMESSDHNCREAWQFRYASLQRSSQLMADQFQLSNPDDEAGHAPFTAGGSWATAARVQIGQEQSIVAAPALMQALTQLEELPTQGRFLDLGGGPGFLAIALARQFSALRGTLFDLPDTAEVAAENIRDAGLSSRICTLGGNIETDDIGSDYDLIICVSVMHFMAAPDLALKKIFQALRPGGIFVSAHALRQNDAASAAEILPFYTPMRLQGRFVPTQADWLTLLEQTGFRHNRCSEVRNTPMAPLQLSLSQR</sequence>
<dbReference type="InterPro" id="IPR029063">
    <property type="entry name" value="SAM-dependent_MTases_sf"/>
</dbReference>
<dbReference type="CDD" id="cd02440">
    <property type="entry name" value="AdoMet_MTases"/>
    <property type="match status" value="1"/>
</dbReference>
<dbReference type="Gene3D" id="1.10.10.10">
    <property type="entry name" value="Winged helix-like DNA-binding domain superfamily/Winged helix DNA-binding domain"/>
    <property type="match status" value="1"/>
</dbReference>
<evidence type="ECO:0000313" key="6">
    <source>
        <dbReference type="Proteomes" id="UP000032266"/>
    </source>
</evidence>
<dbReference type="PATRIC" id="fig|1445510.3.peg.1665"/>
<dbReference type="InterPro" id="IPR036388">
    <property type="entry name" value="WH-like_DNA-bd_sf"/>
</dbReference>
<keyword evidence="1 5" id="KW-0489">Methyltransferase</keyword>
<dbReference type="RefSeq" id="WP_044616444.1">
    <property type="nucleotide sequence ID" value="NZ_CP007142.1"/>
</dbReference>
<organism evidence="5 6">
    <name type="scientific">Gynuella sunshinyii YC6258</name>
    <dbReference type="NCBI Taxonomy" id="1445510"/>
    <lineage>
        <taxon>Bacteria</taxon>
        <taxon>Pseudomonadati</taxon>
        <taxon>Pseudomonadota</taxon>
        <taxon>Gammaproteobacteria</taxon>
        <taxon>Oceanospirillales</taxon>
        <taxon>Saccharospirillaceae</taxon>
        <taxon>Gynuella</taxon>
    </lineage>
</organism>
<evidence type="ECO:0000259" key="4">
    <source>
        <dbReference type="Pfam" id="PF00891"/>
    </source>
</evidence>
<dbReference type="PANTHER" id="PTHR43712">
    <property type="entry name" value="PUTATIVE (AFU_ORTHOLOGUE AFUA_4G14580)-RELATED"/>
    <property type="match status" value="1"/>
</dbReference>
<dbReference type="Pfam" id="PF00891">
    <property type="entry name" value="Methyltransf_2"/>
    <property type="match status" value="1"/>
</dbReference>
<dbReference type="HOGENOM" id="CLU_005533_4_3_6"/>
<keyword evidence="6" id="KW-1185">Reference proteome</keyword>
<dbReference type="GO" id="GO:0008171">
    <property type="term" value="F:O-methyltransferase activity"/>
    <property type="evidence" value="ECO:0007669"/>
    <property type="project" value="InterPro"/>
</dbReference>
<protein>
    <submittedName>
        <fullName evidence="5">Methylase involved in ubiquinone/menaquinone biosynthesis</fullName>
    </submittedName>
</protein>
<keyword evidence="5" id="KW-0830">Ubiquinone</keyword>
<evidence type="ECO:0000256" key="1">
    <source>
        <dbReference type="ARBA" id="ARBA00022603"/>
    </source>
</evidence>
<dbReference type="GO" id="GO:0032259">
    <property type="term" value="P:methylation"/>
    <property type="evidence" value="ECO:0007669"/>
    <property type="project" value="UniProtKB-KW"/>
</dbReference>
<dbReference type="InterPro" id="IPR036390">
    <property type="entry name" value="WH_DNA-bd_sf"/>
</dbReference>
<name>A0A0C5V2Q8_9GAMM</name>
<dbReference type="AlphaFoldDB" id="A0A0C5V2Q8"/>
<evidence type="ECO:0000256" key="3">
    <source>
        <dbReference type="ARBA" id="ARBA00022691"/>
    </source>
</evidence>
<keyword evidence="3" id="KW-0949">S-adenosyl-L-methionine</keyword>
<reference evidence="5 6" key="1">
    <citation type="submission" date="2014-01" db="EMBL/GenBank/DDBJ databases">
        <title>Full genme sequencing of cellulolytic bacterium Gynuella sunshinyii YC6258T gen. nov., sp. nov.</title>
        <authorList>
            <person name="Khan H."/>
            <person name="Chung E.J."/>
            <person name="Chung Y.R."/>
        </authorList>
    </citation>
    <scope>NUCLEOTIDE SEQUENCE [LARGE SCALE GENOMIC DNA]</scope>
    <source>
        <strain evidence="5 6">YC6258</strain>
    </source>
</reference>
<accession>A0A0C5V2Q8</accession>
<dbReference type="SUPFAM" id="SSF53335">
    <property type="entry name" value="S-adenosyl-L-methionine-dependent methyltransferases"/>
    <property type="match status" value="1"/>
</dbReference>
<dbReference type="SUPFAM" id="SSF46785">
    <property type="entry name" value="Winged helix' DNA-binding domain"/>
    <property type="match status" value="1"/>
</dbReference>
<evidence type="ECO:0000256" key="2">
    <source>
        <dbReference type="ARBA" id="ARBA00022679"/>
    </source>
</evidence>
<evidence type="ECO:0000313" key="5">
    <source>
        <dbReference type="EMBL" id="AJQ93750.1"/>
    </source>
</evidence>
<dbReference type="EMBL" id="CP007142">
    <property type="protein sequence ID" value="AJQ93750.1"/>
    <property type="molecule type" value="Genomic_DNA"/>
</dbReference>
<proteinExistence type="predicted"/>
<dbReference type="InterPro" id="IPR016461">
    <property type="entry name" value="COMT-like"/>
</dbReference>
<dbReference type="STRING" id="1445510.YC6258_01702"/>